<accession>A0A6B0YWI5</accession>
<sequence length="530" mass="59884">MNLTFSLPWDHKEWNVVDGGLLPAVVGVMRFCWIWPWMLLLQGFLAPSLSAPLMYPWMVIVLPILSFTFARWSMPTLAERRDYRRTNQIRQQIATFGFAAILFLVWLRFQRPEFWLVDPRWLLAAGYDLIYWDAIPIEVPGTFLFLLLGVFLWLRGALDGHGQYRHDEIWRAFLSGGAALALFAWIVPPVPAIGQSEAAANPFMSAGGQLSNSIWLIILFAASGLAGMGIANLGKSGGWRRRARVARLRPNRGWMAGIGLTIFVMLGVALLMASIIQPEDAAILWKALGLIWQGVSQVLIWIITVIAYPIFLILEYLMRLFRSLFGDRSQETERAEIAQPPAPEPMPELPERAVEGMPEPFRWIALIVVAAGVFIIFMLVLRQLRSNPEEESDEIRESVLTASLLQSQLADLWARLRSRFGPPPEEPDPYLSLEGEVDTRRLIRLIYQRLLEAAQMHNVPRLQSETPSRFGGRLAGKPRFDEGLVQTITDAYGEARYGDEPPSEQTAAEADKAWRAMVSDLTPDQPHKES</sequence>
<evidence type="ECO:0000256" key="1">
    <source>
        <dbReference type="SAM" id="Phobius"/>
    </source>
</evidence>
<feature type="transmembrane region" description="Helical" evidence="1">
    <location>
        <begin position="214"/>
        <end position="233"/>
    </location>
</feature>
<feature type="transmembrane region" description="Helical" evidence="1">
    <location>
        <begin position="21"/>
        <end position="41"/>
    </location>
</feature>
<feature type="transmembrane region" description="Helical" evidence="1">
    <location>
        <begin position="361"/>
        <end position="381"/>
    </location>
</feature>
<organism evidence="3">
    <name type="scientific">Caldilineaceae bacterium SB0664_bin_27</name>
    <dbReference type="NCBI Taxonomy" id="2605260"/>
    <lineage>
        <taxon>Bacteria</taxon>
        <taxon>Bacillati</taxon>
        <taxon>Chloroflexota</taxon>
        <taxon>Caldilineae</taxon>
        <taxon>Caldilineales</taxon>
        <taxon>Caldilineaceae</taxon>
    </lineage>
</organism>
<feature type="domain" description="Protein-glutamine gamma-glutamyltransferase-like C-terminal" evidence="2">
    <location>
        <begin position="446"/>
        <end position="515"/>
    </location>
</feature>
<name>A0A6B0YWI5_9CHLR</name>
<feature type="transmembrane region" description="Helical" evidence="1">
    <location>
        <begin position="298"/>
        <end position="318"/>
    </location>
</feature>
<reference evidence="3" key="1">
    <citation type="submission" date="2019-09" db="EMBL/GenBank/DDBJ databases">
        <title>Characterisation of the sponge microbiome using genome-centric metagenomics.</title>
        <authorList>
            <person name="Engelberts J.P."/>
            <person name="Robbins S.J."/>
            <person name="De Goeij J.M."/>
            <person name="Aranda M."/>
            <person name="Bell S.C."/>
            <person name="Webster N.S."/>
        </authorList>
    </citation>
    <scope>NUCLEOTIDE SEQUENCE</scope>
    <source>
        <strain evidence="3">SB0664_bin_27</strain>
    </source>
</reference>
<dbReference type="Pfam" id="PF13559">
    <property type="entry name" value="DUF4129"/>
    <property type="match status" value="1"/>
</dbReference>
<evidence type="ECO:0000259" key="2">
    <source>
        <dbReference type="Pfam" id="PF13559"/>
    </source>
</evidence>
<feature type="transmembrane region" description="Helical" evidence="1">
    <location>
        <begin position="254"/>
        <end position="278"/>
    </location>
</feature>
<gene>
    <name evidence="3" type="ORF">F4Y42_11780</name>
</gene>
<evidence type="ECO:0000313" key="3">
    <source>
        <dbReference type="EMBL" id="MXY94112.1"/>
    </source>
</evidence>
<keyword evidence="1" id="KW-1133">Transmembrane helix</keyword>
<dbReference type="AlphaFoldDB" id="A0A6B0YWI5"/>
<keyword evidence="1" id="KW-0472">Membrane</keyword>
<dbReference type="InterPro" id="IPR025403">
    <property type="entry name" value="TgpA-like_C"/>
</dbReference>
<dbReference type="EMBL" id="VXRG01000100">
    <property type="protein sequence ID" value="MXY94112.1"/>
    <property type="molecule type" value="Genomic_DNA"/>
</dbReference>
<feature type="transmembrane region" description="Helical" evidence="1">
    <location>
        <begin position="53"/>
        <end position="72"/>
    </location>
</feature>
<keyword evidence="1" id="KW-0812">Transmembrane</keyword>
<proteinExistence type="predicted"/>
<feature type="transmembrane region" description="Helical" evidence="1">
    <location>
        <begin position="173"/>
        <end position="194"/>
    </location>
</feature>
<feature type="transmembrane region" description="Helical" evidence="1">
    <location>
        <begin position="129"/>
        <end position="153"/>
    </location>
</feature>
<comment type="caution">
    <text evidence="3">The sequence shown here is derived from an EMBL/GenBank/DDBJ whole genome shotgun (WGS) entry which is preliminary data.</text>
</comment>
<feature type="transmembrane region" description="Helical" evidence="1">
    <location>
        <begin position="93"/>
        <end position="109"/>
    </location>
</feature>
<protein>
    <submittedName>
        <fullName evidence="3">DUF4129 domain-containing protein</fullName>
    </submittedName>
</protein>